<proteinExistence type="predicted"/>
<reference evidence="1" key="1">
    <citation type="submission" date="2019-08" db="EMBL/GenBank/DDBJ databases">
        <authorList>
            <person name="Kucharzyk K."/>
            <person name="Murdoch R.W."/>
            <person name="Higgins S."/>
            <person name="Loffler F."/>
        </authorList>
    </citation>
    <scope>NUCLEOTIDE SEQUENCE</scope>
</reference>
<name>A0A644WMH1_9ZZZZ</name>
<evidence type="ECO:0000313" key="1">
    <source>
        <dbReference type="EMBL" id="MPM03603.1"/>
    </source>
</evidence>
<sequence>MEMKTQYTAILLIGGYKAFQLGCDCSMTFRLGKQLRDTGGAVGEATPEHFIIKKGLPSFVRKITMQIPKGLRKPGAFINVNGSKGVLRDILPLLQQLPDAALGLLPGDNLPGTGVQRRFAFGDVEAVLVEPNGHLFAV</sequence>
<comment type="caution">
    <text evidence="1">The sequence shown here is derived from an EMBL/GenBank/DDBJ whole genome shotgun (WGS) entry which is preliminary data.</text>
</comment>
<accession>A0A644WMH1</accession>
<organism evidence="1">
    <name type="scientific">bioreactor metagenome</name>
    <dbReference type="NCBI Taxonomy" id="1076179"/>
    <lineage>
        <taxon>unclassified sequences</taxon>
        <taxon>metagenomes</taxon>
        <taxon>ecological metagenomes</taxon>
    </lineage>
</organism>
<dbReference type="EMBL" id="VSSQ01000967">
    <property type="protein sequence ID" value="MPM03603.1"/>
    <property type="molecule type" value="Genomic_DNA"/>
</dbReference>
<gene>
    <name evidence="1" type="ORF">SDC9_49870</name>
</gene>
<protein>
    <submittedName>
        <fullName evidence="1">Uncharacterized protein</fullName>
    </submittedName>
</protein>
<dbReference type="AlphaFoldDB" id="A0A644WMH1"/>